<dbReference type="FunFam" id="3.30.70.60:FF:000001">
    <property type="entry name" value="Elongation factor 1-beta 1 like"/>
    <property type="match status" value="1"/>
</dbReference>
<dbReference type="SUPFAM" id="SSF54984">
    <property type="entry name" value="eEF-1beta-like"/>
    <property type="match status" value="1"/>
</dbReference>
<gene>
    <name evidence="6" type="ORF">BMR1_03g01425</name>
</gene>
<keyword evidence="2 6" id="KW-0251">Elongation factor</keyword>
<keyword evidence="7" id="KW-1185">Reference proteome</keyword>
<feature type="region of interest" description="Disordered" evidence="4">
    <location>
        <begin position="102"/>
        <end position="128"/>
    </location>
</feature>
<dbReference type="Proteomes" id="UP000002899">
    <property type="component" value="Chromosome III"/>
</dbReference>
<dbReference type="GeneID" id="24424920"/>
<dbReference type="AlphaFoldDB" id="A0A0K3AMC1"/>
<feature type="compositionally biased region" description="Acidic residues" evidence="4">
    <location>
        <begin position="102"/>
        <end position="112"/>
    </location>
</feature>
<accession>A0A0K3AMC1</accession>
<organism evidence="6 7">
    <name type="scientific">Babesia microti (strain RI)</name>
    <dbReference type="NCBI Taxonomy" id="1133968"/>
    <lineage>
        <taxon>Eukaryota</taxon>
        <taxon>Sar</taxon>
        <taxon>Alveolata</taxon>
        <taxon>Apicomplexa</taxon>
        <taxon>Aconoidasida</taxon>
        <taxon>Piroplasmida</taxon>
        <taxon>Babesiidae</taxon>
        <taxon>Babesia</taxon>
    </lineage>
</organism>
<name>A0A0K3AMC1_BABMR</name>
<dbReference type="PANTHER" id="PTHR11595">
    <property type="entry name" value="EF-HAND AND COILED-COIL DOMAIN-CONTAINING FAMILY MEMBER"/>
    <property type="match status" value="1"/>
</dbReference>
<dbReference type="InterPro" id="IPR014717">
    <property type="entry name" value="Transl_elong_EF1B/ribsomal_bS6"/>
</dbReference>
<dbReference type="VEuPathDB" id="PiroplasmaDB:BMR1_03g01425"/>
<keyword evidence="3" id="KW-0648">Protein biosynthesis</keyword>
<evidence type="ECO:0000256" key="1">
    <source>
        <dbReference type="ARBA" id="ARBA00007411"/>
    </source>
</evidence>
<evidence type="ECO:0000313" key="6">
    <source>
        <dbReference type="EMBL" id="CTQ40884.1"/>
    </source>
</evidence>
<comment type="similarity">
    <text evidence="1">Belongs to the EF-1-beta/EF-1-delta family.</text>
</comment>
<protein>
    <submittedName>
        <fullName evidence="6">Elongation factor EF-1 beta subunit</fullName>
    </submittedName>
</protein>
<dbReference type="CDD" id="cd00292">
    <property type="entry name" value="EF1B"/>
    <property type="match status" value="1"/>
</dbReference>
<evidence type="ECO:0000256" key="3">
    <source>
        <dbReference type="ARBA" id="ARBA00022917"/>
    </source>
</evidence>
<reference evidence="6 7" key="3">
    <citation type="journal article" date="2016" name="Sci. Rep.">
        <title>Genome-wide diversity and gene expression profiling of Babesia microti isolates identify polymorphic genes that mediate host-pathogen interactions.</title>
        <authorList>
            <person name="Silva J.C."/>
            <person name="Cornillot E."/>
            <person name="McCracken C."/>
            <person name="Usmani-Brown S."/>
            <person name="Dwivedi A."/>
            <person name="Ifeonu O.O."/>
            <person name="Crabtree J."/>
            <person name="Gotia H.T."/>
            <person name="Virji A.Z."/>
            <person name="Reynes C."/>
            <person name="Colinge J."/>
            <person name="Kumar V."/>
            <person name="Lawres L."/>
            <person name="Pazzi J.E."/>
            <person name="Pablo J.V."/>
            <person name="Hung C."/>
            <person name="Brancato J."/>
            <person name="Kumari P."/>
            <person name="Orvis J."/>
            <person name="Tretina K."/>
            <person name="Chibucos M."/>
            <person name="Ott S."/>
            <person name="Sadzewicz L."/>
            <person name="Sengamalay N."/>
            <person name="Shetty A.C."/>
            <person name="Su Q."/>
            <person name="Tallon L."/>
            <person name="Fraser C.M."/>
            <person name="Frutos R."/>
            <person name="Molina D.M."/>
            <person name="Krause P.J."/>
            <person name="Ben Mamoun C."/>
        </authorList>
    </citation>
    <scope>NUCLEOTIDE SEQUENCE [LARGE SCALE GENOMIC DNA]</scope>
    <source>
        <strain evidence="6 7">RI</strain>
    </source>
</reference>
<sequence>MSNPEPIVSRPKGWIPMGLATMCSDIIKAIDNDNLKPLDDRLKLCSFISGPLKPNEKDLEIFKMLKKAPAGKFLHACRWYNHIDALVKKGLLSDKKDEDFDPFGDDDSDEDDSLKKKQDQLNAKKNKKSEQAKSLLVIHIEPASQNTNLDHVLKLVKGIQMEGLTWGESSSKIPIAFGIEKLQVSCTIFDDLVSTDELLEMIEELGMSEEDKLKLQNEDEGDEDDDIGLVQSATIASFNKL</sequence>
<dbReference type="EMBL" id="LN871598">
    <property type="protein sequence ID" value="CTQ40884.1"/>
    <property type="molecule type" value="Genomic_DNA"/>
</dbReference>
<proteinExistence type="inferred from homology"/>
<evidence type="ECO:0000256" key="4">
    <source>
        <dbReference type="SAM" id="MobiDB-lite"/>
    </source>
</evidence>
<reference evidence="6 7" key="1">
    <citation type="journal article" date="2012" name="Nucleic Acids Res.">
        <title>Sequencing of the smallest Apicomplexan genome from the human pathogen Babesia microti.</title>
        <authorList>
            <person name="Cornillot E."/>
            <person name="Hadj-Kaddour K."/>
            <person name="Dassouli A."/>
            <person name="Noel B."/>
            <person name="Ranwez V."/>
            <person name="Vacherie B."/>
            <person name="Augagneur Y."/>
            <person name="Bres V."/>
            <person name="Duclos A."/>
            <person name="Randazzo S."/>
            <person name="Carcy B."/>
            <person name="Debierre-Grockiego F."/>
            <person name="Delbecq S."/>
            <person name="Moubri-Menage K."/>
            <person name="Shams-Eldin H."/>
            <person name="Usmani-Brown S."/>
            <person name="Bringaud F."/>
            <person name="Wincker P."/>
            <person name="Vivares C.P."/>
            <person name="Schwarz R.T."/>
            <person name="Schetters T.P."/>
            <person name="Krause P.J."/>
            <person name="Gorenflot A."/>
            <person name="Berry V."/>
            <person name="Barbe V."/>
            <person name="Ben Mamoun C."/>
        </authorList>
    </citation>
    <scope>NUCLEOTIDE SEQUENCE [LARGE SCALE GENOMIC DNA]</scope>
    <source>
        <strain evidence="6 7">RI</strain>
    </source>
</reference>
<dbReference type="OrthoDB" id="331763at2759"/>
<dbReference type="GO" id="GO:0005853">
    <property type="term" value="C:eukaryotic translation elongation factor 1 complex"/>
    <property type="evidence" value="ECO:0007669"/>
    <property type="project" value="InterPro"/>
</dbReference>
<dbReference type="OMA" id="YRWYKHI"/>
<dbReference type="Gene3D" id="3.30.70.60">
    <property type="match status" value="1"/>
</dbReference>
<dbReference type="RefSeq" id="XP_012648895.1">
    <property type="nucleotide sequence ID" value="XM_012793441.1"/>
</dbReference>
<dbReference type="InterPro" id="IPR049720">
    <property type="entry name" value="EF1B_bsu/dsu"/>
</dbReference>
<evidence type="ECO:0000256" key="2">
    <source>
        <dbReference type="ARBA" id="ARBA00022768"/>
    </source>
</evidence>
<evidence type="ECO:0000313" key="7">
    <source>
        <dbReference type="Proteomes" id="UP000002899"/>
    </source>
</evidence>
<dbReference type="InterPro" id="IPR036219">
    <property type="entry name" value="eEF-1beta-like_sf"/>
</dbReference>
<dbReference type="SMART" id="SM00888">
    <property type="entry name" value="EF1_GNE"/>
    <property type="match status" value="1"/>
</dbReference>
<reference evidence="6 7" key="2">
    <citation type="journal article" date="2013" name="PLoS ONE">
        <title>Whole genome mapping and re-organization of the nuclear and mitochondrial genomes of Babesia microti isolates.</title>
        <authorList>
            <person name="Cornillot E."/>
            <person name="Dassouli A."/>
            <person name="Garg A."/>
            <person name="Pachikara N."/>
            <person name="Randazzo S."/>
            <person name="Depoix D."/>
            <person name="Carcy B."/>
            <person name="Delbecq S."/>
            <person name="Frutos R."/>
            <person name="Silva J.C."/>
            <person name="Sutton R."/>
            <person name="Krause P.J."/>
            <person name="Mamoun C.B."/>
        </authorList>
    </citation>
    <scope>NUCLEOTIDE SEQUENCE [LARGE SCALE GENOMIC DNA]</scope>
    <source>
        <strain evidence="6 7">RI</strain>
    </source>
</reference>
<dbReference type="GO" id="GO:0005085">
    <property type="term" value="F:guanyl-nucleotide exchange factor activity"/>
    <property type="evidence" value="ECO:0007669"/>
    <property type="project" value="TreeGrafter"/>
</dbReference>
<dbReference type="Pfam" id="PF00736">
    <property type="entry name" value="EF1_GNE"/>
    <property type="match status" value="1"/>
</dbReference>
<feature type="domain" description="Translation elongation factor EF1B beta/delta subunit guanine nucleotide exchange" evidence="5">
    <location>
        <begin position="133"/>
        <end position="241"/>
    </location>
</feature>
<dbReference type="PANTHER" id="PTHR11595:SF21">
    <property type="entry name" value="ELONGATION FACTOR 1-BETA"/>
    <property type="match status" value="1"/>
</dbReference>
<dbReference type="GO" id="GO:0003746">
    <property type="term" value="F:translation elongation factor activity"/>
    <property type="evidence" value="ECO:0007669"/>
    <property type="project" value="UniProtKB-KW"/>
</dbReference>
<evidence type="ECO:0000259" key="5">
    <source>
        <dbReference type="SMART" id="SM00888"/>
    </source>
</evidence>
<dbReference type="InterPro" id="IPR014038">
    <property type="entry name" value="EF1B_bsu/dsu_GNE"/>
</dbReference>
<dbReference type="KEGG" id="bmic:BMR1_03g01425"/>
<dbReference type="GO" id="GO:0005829">
    <property type="term" value="C:cytosol"/>
    <property type="evidence" value="ECO:0007669"/>
    <property type="project" value="TreeGrafter"/>
</dbReference>